<dbReference type="SUPFAM" id="SSF56935">
    <property type="entry name" value="Porins"/>
    <property type="match status" value="1"/>
</dbReference>
<keyword evidence="2" id="KW-0732">Signal</keyword>
<dbReference type="Proteomes" id="UP000478090">
    <property type="component" value="Unassembled WGS sequence"/>
</dbReference>
<dbReference type="InterPro" id="IPR023614">
    <property type="entry name" value="Porin_dom_sf"/>
</dbReference>
<feature type="chain" id="PRO_5046560548" evidence="2">
    <location>
        <begin position="31"/>
        <end position="458"/>
    </location>
</feature>
<evidence type="ECO:0000256" key="1">
    <source>
        <dbReference type="SAM" id="Coils"/>
    </source>
</evidence>
<name>A0ABW9VGJ8_9BURK</name>
<reference evidence="3 4" key="1">
    <citation type="submission" date="2019-12" db="EMBL/GenBank/DDBJ databases">
        <title>Novel species isolated from a subtropical stream in China.</title>
        <authorList>
            <person name="Lu H."/>
        </authorList>
    </citation>
    <scope>NUCLEOTIDE SEQUENCE [LARGE SCALE GENOMIC DNA]</scope>
    <source>
        <strain evidence="3 4">CY13W</strain>
    </source>
</reference>
<feature type="signal peptide" evidence="2">
    <location>
        <begin position="1"/>
        <end position="30"/>
    </location>
</feature>
<protein>
    <submittedName>
        <fullName evidence="3">DUF3138 family protein</fullName>
    </submittedName>
</protein>
<dbReference type="Gene3D" id="2.40.160.10">
    <property type="entry name" value="Porin"/>
    <property type="match status" value="1"/>
</dbReference>
<dbReference type="RefSeq" id="WP_161038116.1">
    <property type="nucleotide sequence ID" value="NZ_WWCM01000002.1"/>
</dbReference>
<organism evidence="3 4">
    <name type="scientific">Duganella qianjiadongensis</name>
    <dbReference type="NCBI Taxonomy" id="2692176"/>
    <lineage>
        <taxon>Bacteria</taxon>
        <taxon>Pseudomonadati</taxon>
        <taxon>Pseudomonadota</taxon>
        <taxon>Betaproteobacteria</taxon>
        <taxon>Burkholderiales</taxon>
        <taxon>Oxalobacteraceae</taxon>
        <taxon>Telluria group</taxon>
        <taxon>Duganella</taxon>
    </lineage>
</organism>
<evidence type="ECO:0000313" key="3">
    <source>
        <dbReference type="EMBL" id="MYM38749.1"/>
    </source>
</evidence>
<dbReference type="EMBL" id="WWCM01000002">
    <property type="protein sequence ID" value="MYM38749.1"/>
    <property type="molecule type" value="Genomic_DNA"/>
</dbReference>
<sequence length="458" mass="49994">MQSIAFNAFTARPRLLALAVSLCFSGAALAGTSEQARIAELEKKLEKSMALIEQLSNRLQQVEAGAAPASASASKAQAAAAEATASARAASETLVAQQARIEQVESNLVQVADTSAKRREMGLPVHGFADVGYAYASKPLDKRKSGFVLGNFDLYLTPDLGDRVKTIIELAFEYDEKGNSVGTDVERLQMGYTFSDELTLWAGRFHTPYGYWNTAFHHGAQISPSIARPRLIAFEDQGGILPSHTVGAMATGTTRIDGGRLNYEAFVGNGSRLAGDTGDKTLDYNAGKDDNNNKAVGANVRYTFGGVLDGVTVGLNALRQQVDEENTANKTRLNMTGAFVAVDRDNWEIISEYYRFRNQDLSGNTGKHSSWAGFAHLGYAINPVWTPFVRLEKAVLDQADNYFLGNINGRSYQRQVFGAKYNLTNTTALKLEMNRTKELQPAGEFQYHEARAQVAIRF</sequence>
<keyword evidence="4" id="KW-1185">Reference proteome</keyword>
<comment type="caution">
    <text evidence="3">The sequence shown here is derived from an EMBL/GenBank/DDBJ whole genome shotgun (WGS) entry which is preliminary data.</text>
</comment>
<proteinExistence type="predicted"/>
<feature type="coiled-coil region" evidence="1">
    <location>
        <begin position="38"/>
        <end position="107"/>
    </location>
</feature>
<gene>
    <name evidence="3" type="ORF">GTP27_05340</name>
</gene>
<accession>A0ABW9VGJ8</accession>
<evidence type="ECO:0000313" key="4">
    <source>
        <dbReference type="Proteomes" id="UP000478090"/>
    </source>
</evidence>
<keyword evidence="1" id="KW-0175">Coiled coil</keyword>
<evidence type="ECO:0000256" key="2">
    <source>
        <dbReference type="SAM" id="SignalP"/>
    </source>
</evidence>